<evidence type="ECO:0000313" key="1">
    <source>
        <dbReference type="EMBL" id="GIY12525.1"/>
    </source>
</evidence>
<dbReference type="Proteomes" id="UP001054945">
    <property type="component" value="Unassembled WGS sequence"/>
</dbReference>
<evidence type="ECO:0000313" key="2">
    <source>
        <dbReference type="Proteomes" id="UP001054945"/>
    </source>
</evidence>
<protein>
    <recommendedName>
        <fullName evidence="3">Prolactin receptor</fullName>
    </recommendedName>
</protein>
<dbReference type="EMBL" id="BPLR01006799">
    <property type="protein sequence ID" value="GIY12525.1"/>
    <property type="molecule type" value="Genomic_DNA"/>
</dbReference>
<evidence type="ECO:0008006" key="3">
    <source>
        <dbReference type="Google" id="ProtNLM"/>
    </source>
</evidence>
<sequence>MEVPIKPFSSITHGAGWPASKAPLPVQSMREKTLPKSADVMEGMDTRIPVHVPNLGSGFREPFWNTECGRGVEMPNRCSPFGIRKGGGSRWGHRKRVHRPLVAGVGREAELTFVFTFVSTMLLIPLTPPPSDHRP</sequence>
<reference evidence="1 2" key="1">
    <citation type="submission" date="2021-06" db="EMBL/GenBank/DDBJ databases">
        <title>Caerostris extrusa draft genome.</title>
        <authorList>
            <person name="Kono N."/>
            <person name="Arakawa K."/>
        </authorList>
    </citation>
    <scope>NUCLEOTIDE SEQUENCE [LARGE SCALE GENOMIC DNA]</scope>
</reference>
<accession>A0AAV4QSR2</accession>
<dbReference type="AlphaFoldDB" id="A0AAV4QSR2"/>
<gene>
    <name evidence="1" type="ORF">CEXT_459691</name>
</gene>
<name>A0AAV4QSR2_CAEEX</name>
<comment type="caution">
    <text evidence="1">The sequence shown here is derived from an EMBL/GenBank/DDBJ whole genome shotgun (WGS) entry which is preliminary data.</text>
</comment>
<keyword evidence="2" id="KW-1185">Reference proteome</keyword>
<proteinExistence type="predicted"/>
<organism evidence="1 2">
    <name type="scientific">Caerostris extrusa</name>
    <name type="common">Bark spider</name>
    <name type="synonym">Caerostris bankana</name>
    <dbReference type="NCBI Taxonomy" id="172846"/>
    <lineage>
        <taxon>Eukaryota</taxon>
        <taxon>Metazoa</taxon>
        <taxon>Ecdysozoa</taxon>
        <taxon>Arthropoda</taxon>
        <taxon>Chelicerata</taxon>
        <taxon>Arachnida</taxon>
        <taxon>Araneae</taxon>
        <taxon>Araneomorphae</taxon>
        <taxon>Entelegynae</taxon>
        <taxon>Araneoidea</taxon>
        <taxon>Araneidae</taxon>
        <taxon>Caerostris</taxon>
    </lineage>
</organism>